<dbReference type="GO" id="GO:0016020">
    <property type="term" value="C:membrane"/>
    <property type="evidence" value="ECO:0007669"/>
    <property type="project" value="UniProtKB-SubCell"/>
</dbReference>
<feature type="transmembrane region" description="Helical" evidence="9">
    <location>
        <begin position="524"/>
        <end position="547"/>
    </location>
</feature>
<comment type="subcellular location">
    <subcellularLocation>
        <location evidence="1">Membrane</location>
        <topology evidence="1">Multi-pass membrane protein</topology>
    </subcellularLocation>
</comment>
<evidence type="ECO:0000256" key="6">
    <source>
        <dbReference type="ARBA" id="ARBA00023136"/>
    </source>
</evidence>
<dbReference type="AlphaFoldDB" id="A0A250XC19"/>
<feature type="region of interest" description="Disordered" evidence="8">
    <location>
        <begin position="67"/>
        <end position="87"/>
    </location>
</feature>
<dbReference type="Proteomes" id="UP000232323">
    <property type="component" value="Unassembled WGS sequence"/>
</dbReference>
<keyword evidence="7" id="KW-0325">Glycoprotein</keyword>
<feature type="domain" description="Cas1p 10 TM acyl transferase" evidence="10">
    <location>
        <begin position="98"/>
        <end position="520"/>
    </location>
</feature>
<organism evidence="11 12">
    <name type="scientific">Chlamydomonas eustigma</name>
    <dbReference type="NCBI Taxonomy" id="1157962"/>
    <lineage>
        <taxon>Eukaryota</taxon>
        <taxon>Viridiplantae</taxon>
        <taxon>Chlorophyta</taxon>
        <taxon>core chlorophytes</taxon>
        <taxon>Chlorophyceae</taxon>
        <taxon>CS clade</taxon>
        <taxon>Chlamydomonadales</taxon>
        <taxon>Chlamydomonadaceae</taxon>
        <taxon>Chlamydomonas</taxon>
    </lineage>
</organism>
<evidence type="ECO:0000313" key="11">
    <source>
        <dbReference type="EMBL" id="GAX80624.1"/>
    </source>
</evidence>
<evidence type="ECO:0000256" key="2">
    <source>
        <dbReference type="ARBA" id="ARBA00010666"/>
    </source>
</evidence>
<comment type="similarity">
    <text evidence="2">Belongs to the PC-esterase family. CASD1 subfamily.</text>
</comment>
<sequence>MFSNMGLEALSPGQVTFFVAYAWSLSLWIFSEYLNRSKKLLTSGDYDPVEASDTEAGKAKAETALHNEQASNCSTNTDHSKQNPSKTGHLTLEDAWNSGLVRCMLFDLDAIQRERATLKAMSEFGTLMAWYFVCDRTPLLGEAGKSYNRDTFFFIFVVLTSVAFGSSLQTIKAPALLNRPQTEEWKGWMQVLFLLYHYFEAREIYNAIRIFIAGYVWMTGYGNFHYYYKTNDYCIGRFSQMMWRLNFLVFFACLVLRNSYMLYYICPMHTIFTVLVYGCLAIAPQYNQSNAVIFIKMLLCVAFVVLCWDIKPVFYALWKPFTWLVGYVDPRKPSDDVLYEWYFRSSLDRYVWIYGMLCAWIHPHVSSAFNFMDNLPPARKFIVRGAVLSVTTVISYFWYTLVYCLPKLEYNQLHPYTSWIPISLFIIYRNFFPTFRLHHLRLYGWLGCITLETYIGQFHIWLKTTLPDGQPKAVLSLVPGYPLINFALCSAGYVFVSHRLFNLTNTLKSAAVPHSNNSLLLRNVILMTVIGLGLYFTCFGVMAMFVYP</sequence>
<feature type="transmembrane region" description="Helical" evidence="9">
    <location>
        <begin position="152"/>
        <end position="171"/>
    </location>
</feature>
<evidence type="ECO:0000256" key="9">
    <source>
        <dbReference type="SAM" id="Phobius"/>
    </source>
</evidence>
<dbReference type="PANTHER" id="PTHR13533:SF1">
    <property type="entry name" value="N-ACETYLNEURAMINATE 9-O-ACETYLTRANSFERASE"/>
    <property type="match status" value="1"/>
</dbReference>
<keyword evidence="4 9" id="KW-0812">Transmembrane</keyword>
<feature type="transmembrane region" description="Helical" evidence="9">
    <location>
        <begin position="351"/>
        <end position="369"/>
    </location>
</feature>
<feature type="transmembrane region" description="Helical" evidence="9">
    <location>
        <begin position="204"/>
        <end position="224"/>
    </location>
</feature>
<dbReference type="InterPro" id="IPR012419">
    <property type="entry name" value="Cas1_AcylTrans_dom"/>
</dbReference>
<gene>
    <name evidence="11" type="ORF">CEUSTIGMA_g8059.t1</name>
</gene>
<feature type="transmembrane region" description="Helical" evidence="9">
    <location>
        <begin position="245"/>
        <end position="263"/>
    </location>
</feature>
<feature type="transmembrane region" description="Helical" evidence="9">
    <location>
        <begin position="12"/>
        <end position="30"/>
    </location>
</feature>
<evidence type="ECO:0000256" key="8">
    <source>
        <dbReference type="SAM" id="MobiDB-lite"/>
    </source>
</evidence>
<dbReference type="Pfam" id="PF07779">
    <property type="entry name" value="Cas1_AcylT"/>
    <property type="match status" value="1"/>
</dbReference>
<dbReference type="GO" id="GO:0005794">
    <property type="term" value="C:Golgi apparatus"/>
    <property type="evidence" value="ECO:0007669"/>
    <property type="project" value="UniProtKB-ARBA"/>
</dbReference>
<evidence type="ECO:0000256" key="7">
    <source>
        <dbReference type="ARBA" id="ARBA00023180"/>
    </source>
</evidence>
<protein>
    <recommendedName>
        <fullName evidence="10">Cas1p 10 TM acyl transferase domain-containing protein</fullName>
    </recommendedName>
</protein>
<evidence type="ECO:0000256" key="3">
    <source>
        <dbReference type="ARBA" id="ARBA00022679"/>
    </source>
</evidence>
<accession>A0A250XC19</accession>
<evidence type="ECO:0000259" key="10">
    <source>
        <dbReference type="Pfam" id="PF07779"/>
    </source>
</evidence>
<feature type="transmembrane region" description="Helical" evidence="9">
    <location>
        <begin position="474"/>
        <end position="496"/>
    </location>
</feature>
<feature type="transmembrane region" description="Helical" evidence="9">
    <location>
        <begin position="381"/>
        <end position="401"/>
    </location>
</feature>
<dbReference type="PANTHER" id="PTHR13533">
    <property type="entry name" value="N-ACETYLNEURAMINATE 9-O-ACETYLTRANSFERASE"/>
    <property type="match status" value="1"/>
</dbReference>
<dbReference type="OrthoDB" id="1932925at2759"/>
<proteinExistence type="inferred from homology"/>
<evidence type="ECO:0000256" key="5">
    <source>
        <dbReference type="ARBA" id="ARBA00022989"/>
    </source>
</evidence>
<evidence type="ECO:0000256" key="1">
    <source>
        <dbReference type="ARBA" id="ARBA00004141"/>
    </source>
</evidence>
<keyword evidence="3" id="KW-0808">Transferase</keyword>
<dbReference type="GO" id="GO:0010411">
    <property type="term" value="P:xyloglucan metabolic process"/>
    <property type="evidence" value="ECO:0007669"/>
    <property type="project" value="TreeGrafter"/>
</dbReference>
<keyword evidence="12" id="KW-1185">Reference proteome</keyword>
<dbReference type="GO" id="GO:0045492">
    <property type="term" value="P:xylan biosynthetic process"/>
    <property type="evidence" value="ECO:0007669"/>
    <property type="project" value="TreeGrafter"/>
</dbReference>
<feature type="transmembrane region" description="Helical" evidence="9">
    <location>
        <begin position="443"/>
        <end position="462"/>
    </location>
</feature>
<keyword evidence="6 9" id="KW-0472">Membrane</keyword>
<comment type="caution">
    <text evidence="11">The sequence shown here is derived from an EMBL/GenBank/DDBJ whole genome shotgun (WGS) entry which is preliminary data.</text>
</comment>
<evidence type="ECO:0000313" key="12">
    <source>
        <dbReference type="Proteomes" id="UP000232323"/>
    </source>
</evidence>
<name>A0A250XC19_9CHLO</name>
<dbReference type="EMBL" id="BEGY01000054">
    <property type="protein sequence ID" value="GAX80624.1"/>
    <property type="molecule type" value="Genomic_DNA"/>
</dbReference>
<feature type="transmembrane region" description="Helical" evidence="9">
    <location>
        <begin position="413"/>
        <end position="431"/>
    </location>
</feature>
<reference evidence="11 12" key="1">
    <citation type="submission" date="2017-08" db="EMBL/GenBank/DDBJ databases">
        <title>Acidophilic green algal genome provides insights into adaptation to an acidic environment.</title>
        <authorList>
            <person name="Hirooka S."/>
            <person name="Hirose Y."/>
            <person name="Kanesaki Y."/>
            <person name="Higuchi S."/>
            <person name="Fujiwara T."/>
            <person name="Onuma R."/>
            <person name="Era A."/>
            <person name="Ohbayashi R."/>
            <person name="Uzuka A."/>
            <person name="Nozaki H."/>
            <person name="Yoshikawa H."/>
            <person name="Miyagishima S.Y."/>
        </authorList>
    </citation>
    <scope>NUCLEOTIDE SEQUENCE [LARGE SCALE GENOMIC DNA]</scope>
    <source>
        <strain evidence="11 12">NIES-2499</strain>
    </source>
</reference>
<evidence type="ECO:0000256" key="4">
    <source>
        <dbReference type="ARBA" id="ARBA00022692"/>
    </source>
</evidence>
<dbReference type="GO" id="GO:0009834">
    <property type="term" value="P:plant-type secondary cell wall biogenesis"/>
    <property type="evidence" value="ECO:0007669"/>
    <property type="project" value="TreeGrafter"/>
</dbReference>
<dbReference type="GO" id="GO:0016407">
    <property type="term" value="F:acetyltransferase activity"/>
    <property type="evidence" value="ECO:0007669"/>
    <property type="project" value="TreeGrafter"/>
</dbReference>
<feature type="transmembrane region" description="Helical" evidence="9">
    <location>
        <begin position="269"/>
        <end position="286"/>
    </location>
</feature>
<keyword evidence="5 9" id="KW-1133">Transmembrane helix</keyword>